<reference evidence="1 2" key="1">
    <citation type="journal article" date="2015" name="Biotechnol. Bioeng.">
        <title>Genome sequence and phenotypic characterization of Caulobacter segnis.</title>
        <authorList>
            <person name="Patel S."/>
            <person name="Fletcher B."/>
            <person name="Scott D.C."/>
            <person name="Ely B."/>
        </authorList>
    </citation>
    <scope>NUCLEOTIDE SEQUENCE [LARGE SCALE GENOMIC DNA]</scope>
    <source>
        <strain evidence="1 2">ERI-2</strain>
    </source>
</reference>
<dbReference type="AlphaFoldDB" id="A0A168MNR6"/>
<comment type="caution">
    <text evidence="1">The sequence shown here is derived from an EMBL/GenBank/DDBJ whole genome shotgun (WGS) entry which is preliminary data.</text>
</comment>
<gene>
    <name evidence="1" type="ORF">WY13_02854</name>
</gene>
<proteinExistence type="predicted"/>
<dbReference type="EMBL" id="LITT01000035">
    <property type="protein sequence ID" value="OAA84951.1"/>
    <property type="molecule type" value="Genomic_DNA"/>
</dbReference>
<protein>
    <submittedName>
        <fullName evidence="1">Uncharacterized protein</fullName>
    </submittedName>
</protein>
<accession>A0A168MNR6</accession>
<name>A0A168MNR6_9CLOT</name>
<evidence type="ECO:0000313" key="1">
    <source>
        <dbReference type="EMBL" id="OAA84951.1"/>
    </source>
</evidence>
<dbReference type="PATRIC" id="fig|1538.10.peg.2756"/>
<sequence>MESLGNKNLLNMLPAFSHVIKSEGMLIIDEFRGNDGSLINRFSDERPREAQNIEKMYTSGVFGGKPVYENE</sequence>
<dbReference type="RefSeq" id="WP_204377967.1">
    <property type="nucleotide sequence ID" value="NZ_LITT01000035.1"/>
</dbReference>
<dbReference type="Proteomes" id="UP000077407">
    <property type="component" value="Unassembled WGS sequence"/>
</dbReference>
<organism evidence="1 2">
    <name type="scientific">Clostridium ljungdahlii</name>
    <dbReference type="NCBI Taxonomy" id="1538"/>
    <lineage>
        <taxon>Bacteria</taxon>
        <taxon>Bacillati</taxon>
        <taxon>Bacillota</taxon>
        <taxon>Clostridia</taxon>
        <taxon>Eubacteriales</taxon>
        <taxon>Clostridiaceae</taxon>
        <taxon>Clostridium</taxon>
    </lineage>
</organism>
<evidence type="ECO:0000313" key="2">
    <source>
        <dbReference type="Proteomes" id="UP000077407"/>
    </source>
</evidence>